<dbReference type="EMBL" id="JADCUA010000032">
    <property type="protein sequence ID" value="KAH9830255.1"/>
    <property type="molecule type" value="Genomic_DNA"/>
</dbReference>
<reference evidence="2 3" key="1">
    <citation type="journal article" date="2021" name="Environ. Microbiol.">
        <title>Gene family expansions and transcriptome signatures uncover fungal adaptations to wood decay.</title>
        <authorList>
            <person name="Hage H."/>
            <person name="Miyauchi S."/>
            <person name="Viragh M."/>
            <person name="Drula E."/>
            <person name="Min B."/>
            <person name="Chaduli D."/>
            <person name="Navarro D."/>
            <person name="Favel A."/>
            <person name="Norest M."/>
            <person name="Lesage-Meessen L."/>
            <person name="Balint B."/>
            <person name="Merenyi Z."/>
            <person name="de Eugenio L."/>
            <person name="Morin E."/>
            <person name="Martinez A.T."/>
            <person name="Baldrian P."/>
            <person name="Stursova M."/>
            <person name="Martinez M.J."/>
            <person name="Novotny C."/>
            <person name="Magnuson J.K."/>
            <person name="Spatafora J.W."/>
            <person name="Maurice S."/>
            <person name="Pangilinan J."/>
            <person name="Andreopoulos W."/>
            <person name="LaButti K."/>
            <person name="Hundley H."/>
            <person name="Na H."/>
            <person name="Kuo A."/>
            <person name="Barry K."/>
            <person name="Lipzen A."/>
            <person name="Henrissat B."/>
            <person name="Riley R."/>
            <person name="Ahrendt S."/>
            <person name="Nagy L.G."/>
            <person name="Grigoriev I.V."/>
            <person name="Martin F."/>
            <person name="Rosso M.N."/>
        </authorList>
    </citation>
    <scope>NUCLEOTIDE SEQUENCE [LARGE SCALE GENOMIC DNA]</scope>
    <source>
        <strain evidence="2 3">CIRM-BRFM 1785</strain>
    </source>
</reference>
<keyword evidence="1" id="KW-0812">Transmembrane</keyword>
<name>A0ABQ8K0P6_9APHY</name>
<keyword evidence="1" id="KW-1133">Transmembrane helix</keyword>
<feature type="transmembrane region" description="Helical" evidence="1">
    <location>
        <begin position="20"/>
        <end position="48"/>
    </location>
</feature>
<evidence type="ECO:0000256" key="1">
    <source>
        <dbReference type="SAM" id="Phobius"/>
    </source>
</evidence>
<keyword evidence="1" id="KW-0472">Membrane</keyword>
<dbReference type="RefSeq" id="XP_047773577.1">
    <property type="nucleotide sequence ID" value="XM_047925132.1"/>
</dbReference>
<proteinExistence type="predicted"/>
<evidence type="ECO:0000313" key="3">
    <source>
        <dbReference type="Proteomes" id="UP000814176"/>
    </source>
</evidence>
<evidence type="ECO:0008006" key="4">
    <source>
        <dbReference type="Google" id="ProtNLM"/>
    </source>
</evidence>
<keyword evidence="3" id="KW-1185">Reference proteome</keyword>
<protein>
    <recommendedName>
        <fullName evidence="4">Secreted protein</fullName>
    </recommendedName>
</protein>
<evidence type="ECO:0000313" key="2">
    <source>
        <dbReference type="EMBL" id="KAH9830255.1"/>
    </source>
</evidence>
<feature type="non-terminal residue" evidence="2">
    <location>
        <position position="85"/>
    </location>
</feature>
<organism evidence="2 3">
    <name type="scientific">Rhodofomes roseus</name>
    <dbReference type="NCBI Taxonomy" id="34475"/>
    <lineage>
        <taxon>Eukaryota</taxon>
        <taxon>Fungi</taxon>
        <taxon>Dikarya</taxon>
        <taxon>Basidiomycota</taxon>
        <taxon>Agaricomycotina</taxon>
        <taxon>Agaricomycetes</taxon>
        <taxon>Polyporales</taxon>
        <taxon>Rhodofomes</taxon>
    </lineage>
</organism>
<gene>
    <name evidence="2" type="ORF">C8Q71DRAFT_786330</name>
</gene>
<sequence>MRVVAARSSAVCAGHWHSTLAVAVCVVLIRVLCLCACSLTCSSARAVLGIRPARSRLAYALSPGRPPNVRAGSASAHRPCPILPV</sequence>
<comment type="caution">
    <text evidence="2">The sequence shown here is derived from an EMBL/GenBank/DDBJ whole genome shotgun (WGS) entry which is preliminary data.</text>
</comment>
<dbReference type="GeneID" id="72005864"/>
<accession>A0ABQ8K0P6</accession>
<dbReference type="Proteomes" id="UP000814176">
    <property type="component" value="Unassembled WGS sequence"/>
</dbReference>